<dbReference type="Proteomes" id="UP000077115">
    <property type="component" value="Unassembled WGS sequence"/>
</dbReference>
<dbReference type="eggNOG" id="KOG1041">
    <property type="taxonomic scope" value="Eukaryota"/>
</dbReference>
<dbReference type="PROSITE" id="PS50822">
    <property type="entry name" value="PIWI"/>
    <property type="match status" value="1"/>
</dbReference>
<evidence type="ECO:0008006" key="7">
    <source>
        <dbReference type="Google" id="ProtNLM"/>
    </source>
</evidence>
<feature type="domain" description="PAZ" evidence="3">
    <location>
        <begin position="279"/>
        <end position="378"/>
    </location>
</feature>
<dbReference type="SMART" id="SM00949">
    <property type="entry name" value="PAZ"/>
    <property type="match status" value="1"/>
</dbReference>
<evidence type="ECO:0000256" key="2">
    <source>
        <dbReference type="SAM" id="MobiDB-lite"/>
    </source>
</evidence>
<dbReference type="SUPFAM" id="SSF53098">
    <property type="entry name" value="Ribonuclease H-like"/>
    <property type="match status" value="1"/>
</dbReference>
<evidence type="ECO:0000313" key="5">
    <source>
        <dbReference type="EMBL" id="OAJ45335.1"/>
    </source>
</evidence>
<dbReference type="PROSITE" id="PS50821">
    <property type="entry name" value="PAZ"/>
    <property type="match status" value="1"/>
</dbReference>
<organism evidence="5 6">
    <name type="scientific">Batrachochytrium dendrobatidis (strain JEL423)</name>
    <dbReference type="NCBI Taxonomy" id="403673"/>
    <lineage>
        <taxon>Eukaryota</taxon>
        <taxon>Fungi</taxon>
        <taxon>Fungi incertae sedis</taxon>
        <taxon>Chytridiomycota</taxon>
        <taxon>Chytridiomycota incertae sedis</taxon>
        <taxon>Chytridiomycetes</taxon>
        <taxon>Rhizophydiales</taxon>
        <taxon>Rhizophydiales incertae sedis</taxon>
        <taxon>Batrachochytrium</taxon>
    </lineage>
</organism>
<dbReference type="STRING" id="403673.A0A177X0B5"/>
<dbReference type="InterPro" id="IPR014811">
    <property type="entry name" value="ArgoL1"/>
</dbReference>
<dbReference type="SMART" id="SM01163">
    <property type="entry name" value="DUF1785"/>
    <property type="match status" value="1"/>
</dbReference>
<evidence type="ECO:0000259" key="3">
    <source>
        <dbReference type="PROSITE" id="PS50821"/>
    </source>
</evidence>
<dbReference type="CDD" id="cd02846">
    <property type="entry name" value="PAZ_argonaute_like"/>
    <property type="match status" value="1"/>
</dbReference>
<feature type="compositionally biased region" description="Gly residues" evidence="2">
    <location>
        <begin position="115"/>
        <end position="138"/>
    </location>
</feature>
<dbReference type="PANTHER" id="PTHR22891">
    <property type="entry name" value="EUKARYOTIC TRANSLATION INITIATION FACTOR 2C"/>
    <property type="match status" value="1"/>
</dbReference>
<dbReference type="InterPro" id="IPR032472">
    <property type="entry name" value="ArgoL2"/>
</dbReference>
<dbReference type="SMART" id="SM00950">
    <property type="entry name" value="Piwi"/>
    <property type="match status" value="1"/>
</dbReference>
<dbReference type="InterPro" id="IPR003165">
    <property type="entry name" value="Piwi"/>
</dbReference>
<dbReference type="Pfam" id="PF02170">
    <property type="entry name" value="PAZ"/>
    <property type="match status" value="1"/>
</dbReference>
<dbReference type="InterPro" id="IPR036397">
    <property type="entry name" value="RNaseH_sf"/>
</dbReference>
<dbReference type="InterPro" id="IPR003100">
    <property type="entry name" value="PAZ_dom"/>
</dbReference>
<dbReference type="InterPro" id="IPR036085">
    <property type="entry name" value="PAZ_dom_sf"/>
</dbReference>
<dbReference type="VEuPathDB" id="FungiDB:BDEG_28482"/>
<dbReference type="GO" id="GO:0003723">
    <property type="term" value="F:RNA binding"/>
    <property type="evidence" value="ECO:0007669"/>
    <property type="project" value="InterPro"/>
</dbReference>
<dbReference type="Pfam" id="PF02171">
    <property type="entry name" value="Piwi"/>
    <property type="match status" value="1"/>
</dbReference>
<dbReference type="Pfam" id="PF16488">
    <property type="entry name" value="ArgoL2"/>
    <property type="match status" value="1"/>
</dbReference>
<feature type="domain" description="Piwi" evidence="4">
    <location>
        <begin position="550"/>
        <end position="847"/>
    </location>
</feature>
<dbReference type="Pfam" id="PF08699">
    <property type="entry name" value="ArgoL1"/>
    <property type="match status" value="1"/>
</dbReference>
<dbReference type="OrthoDB" id="10252740at2759"/>
<reference evidence="5 6" key="2">
    <citation type="submission" date="2016-05" db="EMBL/GenBank/DDBJ databases">
        <title>Lineage-specific infection strategies underlie the spectrum of fungal disease in amphibians.</title>
        <authorList>
            <person name="Cuomo C.A."/>
            <person name="Farrer R.A."/>
            <person name="James T."/>
            <person name="Longcore J."/>
            <person name="Birren B."/>
        </authorList>
    </citation>
    <scope>NUCLEOTIDE SEQUENCE [LARGE SCALE GENOMIC DNA]</scope>
    <source>
        <strain evidence="5 6">JEL423</strain>
    </source>
</reference>
<dbReference type="SUPFAM" id="SSF101690">
    <property type="entry name" value="PAZ domain"/>
    <property type="match status" value="1"/>
</dbReference>
<sequence>MSLTTFPKCPDNGGVSGRKVSVRVNIFPITKLPDIFVYQYDVAFSPDDIPPSKARRAWKVFESHIMKAVSSKCFMVYDGRKIAYSAFDMPDQTLTIDVPKEDVLVIPPLDYGGGRDTFDGGRGGRGGGRGGRGGGRGGFSSQPPRTVIQLPPPSFNPVIQTEPLKITVRKSVRISFHELLLFTTGKGPETEEVMHATSALSILIRHVPSMLFTPVGANFFTPEGRKPISGGLECWRGFHQSIRSMMAGHLGINIDVASTVFRKGEISAIDYCLETLGLRDMDQLSRLPRLSERINGVLKGVSVVTIHRGDQRQRFKIGRISRESAREFKFANKEGGGQMSVESYFKDMNVNLRYPTLPLALKANGKTAFPLEVLKIAPAQRFMKRLSGDQTSDMIRATVQRPNERQKEIMDGANSKLRYSNNDHIKSFGMVVGSEMMNIPARILPAPKVIFKNNKSLNGTDGSWNLRGTQLVSAPVLESAAFIFYVRISDGDAKAIATTLLSKFADTGMNIKVRNPPVIVTNPNVFSNIRGSLQSAFKEAAVQFGKRCQLIFCVLDKEPKSLYETIKRISLTEAAVITQCMLFKNVRSAQEIKDQYACNLCLKANIKIGGATNYVDRLPKFDRPTMLFGADVTHAAPGSQAPSIAAVVSTVDRQATIYHSFIRAQGVRTEVIQDMENIAGEALESYKKTTKTYPSRIFFFRDGVSSGQFSEVRNVEVRALQAALAKRNIKCTLTFMVVQKRHHIRLFPTDQNKDRSENCLPGTVVSTSITHPSEFQFILQSHAGLQGMSRPTIYHVLYDDNGMSSDELQQLCFNLCFLAERATRSIAMVSPAYRAHIAAYYARMFIEGEFSDTGSVSSGGSGEQSITFKNVAESIQQTMYYM</sequence>
<dbReference type="Pfam" id="PF16486">
    <property type="entry name" value="ArgoN"/>
    <property type="match status" value="1"/>
</dbReference>
<proteinExistence type="inferred from homology"/>
<dbReference type="InterPro" id="IPR012337">
    <property type="entry name" value="RNaseH-like_sf"/>
</dbReference>
<evidence type="ECO:0000313" key="6">
    <source>
        <dbReference type="Proteomes" id="UP000077115"/>
    </source>
</evidence>
<comment type="similarity">
    <text evidence="1">Belongs to the argonaute family.</text>
</comment>
<dbReference type="InterPro" id="IPR032474">
    <property type="entry name" value="Argonaute_N"/>
</dbReference>
<gene>
    <name evidence="5" type="ORF">BDEG_28482</name>
</gene>
<evidence type="ECO:0000256" key="1">
    <source>
        <dbReference type="RuleBase" id="RU361178"/>
    </source>
</evidence>
<dbReference type="Gene3D" id="3.30.420.10">
    <property type="entry name" value="Ribonuclease H-like superfamily/Ribonuclease H"/>
    <property type="match status" value="1"/>
</dbReference>
<evidence type="ECO:0000259" key="4">
    <source>
        <dbReference type="PROSITE" id="PS50822"/>
    </source>
</evidence>
<dbReference type="AlphaFoldDB" id="A0A177X0B5"/>
<reference evidence="5 6" key="1">
    <citation type="submission" date="2006-10" db="EMBL/GenBank/DDBJ databases">
        <title>The Genome Sequence of Batrachochytrium dendrobatidis JEL423.</title>
        <authorList>
            <consortium name="The Broad Institute Genome Sequencing Platform"/>
            <person name="Birren B."/>
            <person name="Lander E."/>
            <person name="Galagan J."/>
            <person name="Cuomo C."/>
            <person name="Devon K."/>
            <person name="Jaffe D."/>
            <person name="Butler J."/>
            <person name="Alvarez P."/>
            <person name="Gnerre S."/>
            <person name="Grabherr M."/>
            <person name="Kleber M."/>
            <person name="Mauceli E."/>
            <person name="Brockman W."/>
            <person name="Young S."/>
            <person name="LaButti K."/>
            <person name="Sykes S."/>
            <person name="DeCaprio D."/>
            <person name="Crawford M."/>
            <person name="Koehrsen M."/>
            <person name="Engels R."/>
            <person name="Montgomery P."/>
            <person name="Pearson M."/>
            <person name="Howarth C."/>
            <person name="Larson L."/>
            <person name="White J."/>
            <person name="O'Leary S."/>
            <person name="Kodira C."/>
            <person name="Zeng Q."/>
            <person name="Yandava C."/>
            <person name="Alvarado L."/>
            <person name="Longcore J."/>
            <person name="James T."/>
        </authorList>
    </citation>
    <scope>NUCLEOTIDE SEQUENCE [LARGE SCALE GENOMIC DNA]</scope>
    <source>
        <strain evidence="5 6">JEL423</strain>
    </source>
</reference>
<accession>A0A177X0B5</accession>
<dbReference type="Gene3D" id="2.170.260.10">
    <property type="entry name" value="paz domain"/>
    <property type="match status" value="1"/>
</dbReference>
<protein>
    <recommendedName>
        <fullName evidence="7">Piwi domain-containing protein</fullName>
    </recommendedName>
</protein>
<feature type="region of interest" description="Disordered" evidence="2">
    <location>
        <begin position="115"/>
        <end position="154"/>
    </location>
</feature>
<name>A0A177X0B5_BATDL</name>
<dbReference type="EMBL" id="DS022315">
    <property type="protein sequence ID" value="OAJ45335.1"/>
    <property type="molecule type" value="Genomic_DNA"/>
</dbReference>
<dbReference type="Gene3D" id="3.40.50.2300">
    <property type="match status" value="1"/>
</dbReference>